<feature type="transmembrane region" description="Helical" evidence="1">
    <location>
        <begin position="103"/>
        <end position="121"/>
    </location>
</feature>
<reference evidence="2 3" key="1">
    <citation type="submission" date="2011-06" db="EMBL/GenBank/DDBJ databases">
        <authorList>
            <person name="Bador J."/>
            <person name="Amoureux L."/>
            <person name="Neuwirth C."/>
        </authorList>
    </citation>
    <scope>NUCLEOTIDE SEQUENCE [LARGE SCALE GENOMIC DNA]</scope>
    <source>
        <strain evidence="2 3">AXX-A</strain>
    </source>
</reference>
<keyword evidence="1" id="KW-1133">Transmembrane helix</keyword>
<dbReference type="AlphaFoldDB" id="F7SUX0"/>
<dbReference type="HOGENOM" id="CLU_1902078_0_0_4"/>
<accession>F7SUX0</accession>
<name>F7SUX0_9BURK</name>
<evidence type="ECO:0000313" key="3">
    <source>
        <dbReference type="Proteomes" id="UP000004853"/>
    </source>
</evidence>
<keyword evidence="1" id="KW-0472">Membrane</keyword>
<feature type="transmembrane region" description="Helical" evidence="1">
    <location>
        <begin position="41"/>
        <end position="68"/>
    </location>
</feature>
<feature type="transmembrane region" description="Helical" evidence="1">
    <location>
        <begin position="80"/>
        <end position="97"/>
    </location>
</feature>
<gene>
    <name evidence="2" type="ORF">AXXA_02300</name>
</gene>
<keyword evidence="1" id="KW-0812">Transmembrane</keyword>
<protein>
    <submittedName>
        <fullName evidence="2">Uncharacterized protein</fullName>
    </submittedName>
</protein>
<evidence type="ECO:0000256" key="1">
    <source>
        <dbReference type="SAM" id="Phobius"/>
    </source>
</evidence>
<organism evidence="2 3">
    <name type="scientific">Achromobacter insuavis AXX-A</name>
    <dbReference type="NCBI Taxonomy" id="1003200"/>
    <lineage>
        <taxon>Bacteria</taxon>
        <taxon>Pseudomonadati</taxon>
        <taxon>Pseudomonadota</taxon>
        <taxon>Betaproteobacteria</taxon>
        <taxon>Burkholderiales</taxon>
        <taxon>Alcaligenaceae</taxon>
        <taxon>Achromobacter</taxon>
    </lineage>
</organism>
<sequence>MSLEFARVVLVFMLAPLSSYLFWVGLGLTQVSHDQPIWEPWIVAITMTSATVILYIPLAVVVLGLWVYWTRKAVDTFPRLIVSGVVCGGLVGLAFAIHKGPLVLLWGLSVGAIVGVTLALGTRWAQRRPARGA</sequence>
<comment type="caution">
    <text evidence="2">The sequence shown here is derived from an EMBL/GenBank/DDBJ whole genome shotgun (WGS) entry which is preliminary data.</text>
</comment>
<dbReference type="EMBL" id="AFRQ01000017">
    <property type="protein sequence ID" value="EGP48136.1"/>
    <property type="molecule type" value="Genomic_DNA"/>
</dbReference>
<feature type="transmembrane region" description="Helical" evidence="1">
    <location>
        <begin position="7"/>
        <end position="29"/>
    </location>
</feature>
<dbReference type="Proteomes" id="UP000004853">
    <property type="component" value="Unassembled WGS sequence"/>
</dbReference>
<proteinExistence type="predicted"/>
<evidence type="ECO:0000313" key="2">
    <source>
        <dbReference type="EMBL" id="EGP48136.1"/>
    </source>
</evidence>
<dbReference type="RefSeq" id="WP_006390513.1">
    <property type="nucleotide sequence ID" value="NZ_GL982453.1"/>
</dbReference>